<reference evidence="1 2" key="1">
    <citation type="submission" date="2022-02" db="EMBL/GenBank/DDBJ databases">
        <authorList>
            <person name="Min J."/>
        </authorList>
    </citation>
    <scope>NUCLEOTIDE SEQUENCE [LARGE SCALE GENOMIC DNA]</scope>
    <source>
        <strain evidence="1 2">GR10-1</strain>
    </source>
</reference>
<gene>
    <name evidence="1" type="ORF">MKP09_21285</name>
</gene>
<keyword evidence="2" id="KW-1185">Reference proteome</keyword>
<organism evidence="1 2">
    <name type="scientific">Niabella ginsengisoli</name>
    <dbReference type="NCBI Taxonomy" id="522298"/>
    <lineage>
        <taxon>Bacteria</taxon>
        <taxon>Pseudomonadati</taxon>
        <taxon>Bacteroidota</taxon>
        <taxon>Chitinophagia</taxon>
        <taxon>Chitinophagales</taxon>
        <taxon>Chitinophagaceae</taxon>
        <taxon>Niabella</taxon>
    </lineage>
</organism>
<evidence type="ECO:0000313" key="1">
    <source>
        <dbReference type="EMBL" id="MCH5600271.1"/>
    </source>
</evidence>
<accession>A0ABS9SPH7</accession>
<evidence type="ECO:0000313" key="2">
    <source>
        <dbReference type="Proteomes" id="UP001202248"/>
    </source>
</evidence>
<proteinExistence type="predicted"/>
<dbReference type="RefSeq" id="WP_240832275.1">
    <property type="nucleotide sequence ID" value="NZ_JAKWBL010000004.1"/>
</dbReference>
<protein>
    <submittedName>
        <fullName evidence="1">Uncharacterized protein</fullName>
    </submittedName>
</protein>
<dbReference type="Proteomes" id="UP001202248">
    <property type="component" value="Unassembled WGS sequence"/>
</dbReference>
<sequence>MVPLLFYSNDAIVKVLNVGAEDHGSWKEEYYFDNGDLIFIYQNNTYGGAVNPDEFSYQNRYYLHKGRLLKSIESNKDMHLNESDIKELAKTAFKLLKAKNSSEMARIFSCG</sequence>
<name>A0ABS9SPH7_9BACT</name>
<comment type="caution">
    <text evidence="1">The sequence shown here is derived from an EMBL/GenBank/DDBJ whole genome shotgun (WGS) entry which is preliminary data.</text>
</comment>
<dbReference type="EMBL" id="JAKWBL010000004">
    <property type="protein sequence ID" value="MCH5600271.1"/>
    <property type="molecule type" value="Genomic_DNA"/>
</dbReference>